<evidence type="ECO:0000313" key="8">
    <source>
        <dbReference type="EMBL" id="ANI91404.1"/>
    </source>
</evidence>
<gene>
    <name evidence="8" type="ORF">BJL86_0602</name>
</gene>
<dbReference type="EMBL" id="CP015961">
    <property type="protein sequence ID" value="ANI91404.1"/>
    <property type="molecule type" value="Genomic_DNA"/>
</dbReference>
<feature type="domain" description="Phage shock protein PspC N-terminal" evidence="7">
    <location>
        <begin position="19"/>
        <end position="75"/>
    </location>
</feature>
<sequence>MNDMYAQGYDNSAGPPARKRLLRNTSDRWIAGVCSGLADYFGIDATLVRILFVASILLPGPQVLLYLVLWLVIPQR</sequence>
<evidence type="ECO:0000256" key="4">
    <source>
        <dbReference type="ARBA" id="ARBA00022989"/>
    </source>
</evidence>
<evidence type="ECO:0000256" key="2">
    <source>
        <dbReference type="ARBA" id="ARBA00022475"/>
    </source>
</evidence>
<evidence type="ECO:0000256" key="1">
    <source>
        <dbReference type="ARBA" id="ARBA00004162"/>
    </source>
</evidence>
<evidence type="ECO:0000259" key="7">
    <source>
        <dbReference type="Pfam" id="PF04024"/>
    </source>
</evidence>
<name>A0A173LIG2_9ACTN</name>
<proteinExistence type="predicted"/>
<protein>
    <recommendedName>
        <fullName evidence="7">Phage shock protein PspC N-terminal domain-containing protein</fullName>
    </recommendedName>
</protein>
<dbReference type="GO" id="GO:0005886">
    <property type="term" value="C:plasma membrane"/>
    <property type="evidence" value="ECO:0007669"/>
    <property type="project" value="UniProtKB-SubCell"/>
</dbReference>
<dbReference type="Proteomes" id="UP000186104">
    <property type="component" value="Chromosome"/>
</dbReference>
<comment type="subcellular location">
    <subcellularLocation>
        <location evidence="1">Cell membrane</location>
        <topology evidence="1">Single-pass membrane protein</topology>
    </subcellularLocation>
</comment>
<dbReference type="InterPro" id="IPR052027">
    <property type="entry name" value="PspC"/>
</dbReference>
<evidence type="ECO:0000256" key="6">
    <source>
        <dbReference type="SAM" id="Phobius"/>
    </source>
</evidence>
<keyword evidence="5 6" id="KW-0472">Membrane</keyword>
<keyword evidence="4 6" id="KW-1133">Transmembrane helix</keyword>
<keyword evidence="2" id="KW-1003">Cell membrane</keyword>
<dbReference type="KEGG" id="dtm:BJL86_0602"/>
<dbReference type="PANTHER" id="PTHR33885:SF3">
    <property type="entry name" value="PHAGE SHOCK PROTEIN C"/>
    <property type="match status" value="1"/>
</dbReference>
<dbReference type="Pfam" id="PF04024">
    <property type="entry name" value="PspC"/>
    <property type="match status" value="1"/>
</dbReference>
<reference evidence="8 9" key="1">
    <citation type="submission" date="2016-06" db="EMBL/GenBank/DDBJ databases">
        <title>Complete genome sequence of a saline-alkali tolerant type strain Dietzia timorensis ID05-A0528T.</title>
        <authorList>
            <person name="Wu X."/>
        </authorList>
    </citation>
    <scope>NUCLEOTIDE SEQUENCE [LARGE SCALE GENOMIC DNA]</scope>
    <source>
        <strain evidence="8 9">ID05-A0528</strain>
    </source>
</reference>
<dbReference type="AlphaFoldDB" id="A0A173LIG2"/>
<feature type="transmembrane region" description="Helical" evidence="6">
    <location>
        <begin position="50"/>
        <end position="73"/>
    </location>
</feature>
<evidence type="ECO:0000256" key="5">
    <source>
        <dbReference type="ARBA" id="ARBA00023136"/>
    </source>
</evidence>
<dbReference type="PANTHER" id="PTHR33885">
    <property type="entry name" value="PHAGE SHOCK PROTEIN C"/>
    <property type="match status" value="1"/>
</dbReference>
<keyword evidence="3 6" id="KW-0812">Transmembrane</keyword>
<dbReference type="STRING" id="499555.BJL86_0602"/>
<accession>A0A173LIG2</accession>
<evidence type="ECO:0000313" key="9">
    <source>
        <dbReference type="Proteomes" id="UP000186104"/>
    </source>
</evidence>
<keyword evidence="9" id="KW-1185">Reference proteome</keyword>
<evidence type="ECO:0000256" key="3">
    <source>
        <dbReference type="ARBA" id="ARBA00022692"/>
    </source>
</evidence>
<dbReference type="InterPro" id="IPR007168">
    <property type="entry name" value="Phageshock_PspC_N"/>
</dbReference>
<organism evidence="8 9">
    <name type="scientific">Dietzia timorensis</name>
    <dbReference type="NCBI Taxonomy" id="499555"/>
    <lineage>
        <taxon>Bacteria</taxon>
        <taxon>Bacillati</taxon>
        <taxon>Actinomycetota</taxon>
        <taxon>Actinomycetes</taxon>
        <taxon>Mycobacteriales</taxon>
        <taxon>Dietziaceae</taxon>
        <taxon>Dietzia</taxon>
    </lineage>
</organism>